<dbReference type="InterPro" id="IPR036689">
    <property type="entry name" value="ESAT-6-like_sf"/>
</dbReference>
<dbReference type="Proteomes" id="UP000230407">
    <property type="component" value="Unassembled WGS sequence"/>
</dbReference>
<keyword evidence="3" id="KW-1185">Reference proteome</keyword>
<evidence type="ECO:0000313" key="3">
    <source>
        <dbReference type="Proteomes" id="UP000230407"/>
    </source>
</evidence>
<dbReference type="AlphaFoldDB" id="A0A2M8LU76"/>
<reference evidence="2 3" key="1">
    <citation type="submission" date="2017-11" db="EMBL/GenBank/DDBJ databases">
        <title>Streptomyces carmine sp. nov., a novel actinomycete isolated from Sophora alopecuroides in Xinjiang, China.</title>
        <authorList>
            <person name="Wang Y."/>
            <person name="Luo X."/>
            <person name="Wan C."/>
            <person name="Zhang L."/>
        </authorList>
    </citation>
    <scope>NUCLEOTIDE SEQUENCE [LARGE SCALE GENOMIC DNA]</scope>
    <source>
        <strain evidence="2 3">TRM SA0054</strain>
    </source>
</reference>
<comment type="caution">
    <text evidence="2">The sequence shown here is derived from an EMBL/GenBank/DDBJ whole genome shotgun (WGS) entry which is preliminary data.</text>
</comment>
<gene>
    <name evidence="2" type="ORF">CUT44_23155</name>
</gene>
<evidence type="ECO:0000256" key="1">
    <source>
        <dbReference type="RuleBase" id="RU362001"/>
    </source>
</evidence>
<dbReference type="SUPFAM" id="SSF140453">
    <property type="entry name" value="EsxAB dimer-like"/>
    <property type="match status" value="1"/>
</dbReference>
<sequence>MEDPVNLSDGYIYIDYRHAENAADDMVEQSQAIMSIIENLEMELTELKNTWIGEDSDVYRQVQANWNQAVQNIRNLLASNSHLLTDISDNYRYTEKALSDRWSSITIGSR</sequence>
<organism evidence="2 3">
    <name type="scientific">Streptomyces carminius</name>
    <dbReference type="NCBI Taxonomy" id="2665496"/>
    <lineage>
        <taxon>Bacteria</taxon>
        <taxon>Bacillati</taxon>
        <taxon>Actinomycetota</taxon>
        <taxon>Actinomycetes</taxon>
        <taxon>Kitasatosporales</taxon>
        <taxon>Streptomycetaceae</taxon>
        <taxon>Streptomyces</taxon>
    </lineage>
</organism>
<comment type="similarity">
    <text evidence="1">Belongs to the WXG100 family.</text>
</comment>
<proteinExistence type="inferred from homology"/>
<dbReference type="Gene3D" id="1.10.287.1060">
    <property type="entry name" value="ESAT-6-like"/>
    <property type="match status" value="1"/>
</dbReference>
<accession>A0A2M8LU76</accession>
<protein>
    <recommendedName>
        <fullName evidence="1">ESAT-6-like protein</fullName>
    </recommendedName>
</protein>
<dbReference type="InterPro" id="IPR010310">
    <property type="entry name" value="T7SS_ESAT-6-like"/>
</dbReference>
<dbReference type="NCBIfam" id="TIGR03930">
    <property type="entry name" value="WXG100_ESAT6"/>
    <property type="match status" value="1"/>
</dbReference>
<name>A0A2M8LU76_9ACTN</name>
<dbReference type="EMBL" id="PGGW01000065">
    <property type="protein sequence ID" value="PJE95500.1"/>
    <property type="molecule type" value="Genomic_DNA"/>
</dbReference>
<dbReference type="Pfam" id="PF06013">
    <property type="entry name" value="WXG100"/>
    <property type="match status" value="1"/>
</dbReference>
<evidence type="ECO:0000313" key="2">
    <source>
        <dbReference type="EMBL" id="PJE95500.1"/>
    </source>
</evidence>